<dbReference type="Pfam" id="PF08447">
    <property type="entry name" value="PAS_3"/>
    <property type="match status" value="1"/>
</dbReference>
<gene>
    <name evidence="6" type="ORF">HPA02_17010</name>
</gene>
<dbReference type="InterPro" id="IPR035965">
    <property type="entry name" value="PAS-like_dom_sf"/>
</dbReference>
<comment type="catalytic activity">
    <reaction evidence="3">
        <text>2 GTP = 3',3'-c-di-GMP + 2 diphosphate</text>
        <dbReference type="Rhea" id="RHEA:24898"/>
        <dbReference type="ChEBI" id="CHEBI:33019"/>
        <dbReference type="ChEBI" id="CHEBI:37565"/>
        <dbReference type="ChEBI" id="CHEBI:58805"/>
        <dbReference type="EC" id="2.7.7.65"/>
    </reaction>
</comment>
<feature type="domain" description="GGDEF" evidence="5">
    <location>
        <begin position="177"/>
        <end position="307"/>
    </location>
</feature>
<dbReference type="GO" id="GO:0043709">
    <property type="term" value="P:cell adhesion involved in single-species biofilm formation"/>
    <property type="evidence" value="ECO:0007669"/>
    <property type="project" value="TreeGrafter"/>
</dbReference>
<evidence type="ECO:0000256" key="1">
    <source>
        <dbReference type="ARBA" id="ARBA00001946"/>
    </source>
</evidence>
<accession>A0A510X7K5</accession>
<dbReference type="Gene3D" id="3.30.70.270">
    <property type="match status" value="1"/>
</dbReference>
<dbReference type="FunFam" id="3.30.70.270:FF:000001">
    <property type="entry name" value="Diguanylate cyclase domain protein"/>
    <property type="match status" value="1"/>
</dbReference>
<keyword evidence="7" id="KW-1185">Reference proteome</keyword>
<feature type="domain" description="PAC" evidence="4">
    <location>
        <begin position="95"/>
        <end position="145"/>
    </location>
</feature>
<dbReference type="InterPro" id="IPR043128">
    <property type="entry name" value="Rev_trsase/Diguanyl_cyclase"/>
</dbReference>
<evidence type="ECO:0000313" key="6">
    <source>
        <dbReference type="EMBL" id="GEK47418.1"/>
    </source>
</evidence>
<dbReference type="CDD" id="cd00130">
    <property type="entry name" value="PAS"/>
    <property type="match status" value="1"/>
</dbReference>
<dbReference type="InterPro" id="IPR050469">
    <property type="entry name" value="Diguanylate_Cyclase"/>
</dbReference>
<dbReference type="AlphaFoldDB" id="A0A510X7K5"/>
<dbReference type="InterPro" id="IPR029787">
    <property type="entry name" value="Nucleotide_cyclase"/>
</dbReference>
<dbReference type="SUPFAM" id="SSF55785">
    <property type="entry name" value="PYP-like sensor domain (PAS domain)"/>
    <property type="match status" value="1"/>
</dbReference>
<organism evidence="6 7">
    <name type="scientific">Bisbaumannia pacifica</name>
    <dbReference type="NCBI Taxonomy" id="77098"/>
    <lineage>
        <taxon>Bacteria</taxon>
        <taxon>Pseudomonadati</taxon>
        <taxon>Pseudomonadota</taxon>
        <taxon>Gammaproteobacteria</taxon>
        <taxon>Oceanospirillales</taxon>
        <taxon>Halomonadaceae</taxon>
        <taxon>Bisbaumannia</taxon>
    </lineage>
</organism>
<dbReference type="EC" id="2.7.7.65" evidence="2"/>
<dbReference type="PANTHER" id="PTHR45138">
    <property type="entry name" value="REGULATORY COMPONENTS OF SENSORY TRANSDUCTION SYSTEM"/>
    <property type="match status" value="1"/>
</dbReference>
<dbReference type="InterPro" id="IPR000160">
    <property type="entry name" value="GGDEF_dom"/>
</dbReference>
<dbReference type="EMBL" id="BJUK01000016">
    <property type="protein sequence ID" value="GEK47418.1"/>
    <property type="molecule type" value="Genomic_DNA"/>
</dbReference>
<dbReference type="RefSeq" id="WP_146802763.1">
    <property type="nucleotide sequence ID" value="NZ_BJUK01000016.1"/>
</dbReference>
<dbReference type="SUPFAM" id="SSF55073">
    <property type="entry name" value="Nucleotide cyclase"/>
    <property type="match status" value="1"/>
</dbReference>
<dbReference type="InterPro" id="IPR000700">
    <property type="entry name" value="PAS-assoc_C"/>
</dbReference>
<dbReference type="Proteomes" id="UP000321275">
    <property type="component" value="Unassembled WGS sequence"/>
</dbReference>
<name>A0A510X7K5_9GAMM</name>
<dbReference type="PROSITE" id="PS50113">
    <property type="entry name" value="PAC"/>
    <property type="match status" value="1"/>
</dbReference>
<dbReference type="InterPro" id="IPR000014">
    <property type="entry name" value="PAS"/>
</dbReference>
<dbReference type="Gene3D" id="3.30.450.20">
    <property type="entry name" value="PAS domain"/>
    <property type="match status" value="1"/>
</dbReference>
<dbReference type="InterPro" id="IPR013655">
    <property type="entry name" value="PAS_fold_3"/>
</dbReference>
<dbReference type="CDD" id="cd01949">
    <property type="entry name" value="GGDEF"/>
    <property type="match status" value="1"/>
</dbReference>
<dbReference type="GO" id="GO:0052621">
    <property type="term" value="F:diguanylate cyclase activity"/>
    <property type="evidence" value="ECO:0007669"/>
    <property type="project" value="UniProtKB-EC"/>
</dbReference>
<evidence type="ECO:0000256" key="2">
    <source>
        <dbReference type="ARBA" id="ARBA00012528"/>
    </source>
</evidence>
<sequence length="308" mass="34394">MPFDTTTLEQTGEASQPLALLGDRLPGLIFQCYRSAEGAIRFPYLAGADRRVLGDARQRQRLAVDGRHAFDRVHPEDFPRLMVAVERSAKSLSLIATQVRLTRPGGSEAWFGVRAQPEPHGDGTLWHGIMVDISEQIAHQAHLRELSDTDELTGLPNRRKLMSCLDHQLSLSCRHGTPLSLILFDLDHFKRVNDTWGHLKGDEVLGRLSELCQELLRGEDMLARLGGEEFAVLLPLTPKPQALNVAQRLRERVAGHDFGLPRHRLTISLGVAEYRIGESREALIDRADCHLYIAKESGRNRAVGSAEE</sequence>
<reference evidence="6 7" key="1">
    <citation type="submission" date="2019-07" db="EMBL/GenBank/DDBJ databases">
        <title>Whole genome shotgun sequence of Halomonas pacifica NBRC 102220.</title>
        <authorList>
            <person name="Hosoyama A."/>
            <person name="Uohara A."/>
            <person name="Ohji S."/>
            <person name="Ichikawa N."/>
        </authorList>
    </citation>
    <scope>NUCLEOTIDE SEQUENCE [LARGE SCALE GENOMIC DNA]</scope>
    <source>
        <strain evidence="6 7">NBRC 102220</strain>
    </source>
</reference>
<protein>
    <recommendedName>
        <fullName evidence="2">diguanylate cyclase</fullName>
        <ecNumber evidence="2">2.7.7.65</ecNumber>
    </recommendedName>
</protein>
<comment type="caution">
    <text evidence="6">The sequence shown here is derived from an EMBL/GenBank/DDBJ whole genome shotgun (WGS) entry which is preliminary data.</text>
</comment>
<dbReference type="Pfam" id="PF00990">
    <property type="entry name" value="GGDEF"/>
    <property type="match status" value="1"/>
</dbReference>
<dbReference type="PANTHER" id="PTHR45138:SF9">
    <property type="entry name" value="DIGUANYLATE CYCLASE DGCM-RELATED"/>
    <property type="match status" value="1"/>
</dbReference>
<proteinExistence type="predicted"/>
<dbReference type="GO" id="GO:0005886">
    <property type="term" value="C:plasma membrane"/>
    <property type="evidence" value="ECO:0007669"/>
    <property type="project" value="TreeGrafter"/>
</dbReference>
<evidence type="ECO:0000259" key="5">
    <source>
        <dbReference type="PROSITE" id="PS50887"/>
    </source>
</evidence>
<dbReference type="GO" id="GO:1902201">
    <property type="term" value="P:negative regulation of bacterial-type flagellum-dependent cell motility"/>
    <property type="evidence" value="ECO:0007669"/>
    <property type="project" value="TreeGrafter"/>
</dbReference>
<dbReference type="SMART" id="SM00267">
    <property type="entry name" value="GGDEF"/>
    <property type="match status" value="1"/>
</dbReference>
<evidence type="ECO:0000259" key="4">
    <source>
        <dbReference type="PROSITE" id="PS50113"/>
    </source>
</evidence>
<dbReference type="PROSITE" id="PS50887">
    <property type="entry name" value="GGDEF"/>
    <property type="match status" value="1"/>
</dbReference>
<evidence type="ECO:0000256" key="3">
    <source>
        <dbReference type="ARBA" id="ARBA00034247"/>
    </source>
</evidence>
<dbReference type="OrthoDB" id="5296913at2"/>
<evidence type="ECO:0000313" key="7">
    <source>
        <dbReference type="Proteomes" id="UP000321275"/>
    </source>
</evidence>
<dbReference type="NCBIfam" id="TIGR00254">
    <property type="entry name" value="GGDEF"/>
    <property type="match status" value="1"/>
</dbReference>
<comment type="cofactor">
    <cofactor evidence="1">
        <name>Mg(2+)</name>
        <dbReference type="ChEBI" id="CHEBI:18420"/>
    </cofactor>
</comment>